<comment type="catalytic activity">
    <reaction evidence="4">
        <text>L-threonyl-[protein] + acetyl-CoA = O-acetyl-L-threonyl-[protein] + CoA</text>
        <dbReference type="Rhea" id="RHEA:65340"/>
        <dbReference type="Rhea" id="RHEA-COMP:11060"/>
        <dbReference type="Rhea" id="RHEA-COMP:16780"/>
        <dbReference type="ChEBI" id="CHEBI:30013"/>
        <dbReference type="ChEBI" id="CHEBI:57287"/>
        <dbReference type="ChEBI" id="CHEBI:57288"/>
        <dbReference type="ChEBI" id="CHEBI:141025"/>
    </reaction>
    <physiologicalReaction direction="left-to-right" evidence="4">
        <dbReference type="Rhea" id="RHEA:65341"/>
    </physiologicalReaction>
</comment>
<evidence type="ECO:0000313" key="8">
    <source>
        <dbReference type="EMBL" id="RMN22196.1"/>
    </source>
</evidence>
<dbReference type="Proteomes" id="UP000281372">
    <property type="component" value="Unassembled WGS sequence"/>
</dbReference>
<dbReference type="EMBL" id="LJPX01000408">
    <property type="protein sequence ID" value="KPW70099.1"/>
    <property type="molecule type" value="Genomic_DNA"/>
</dbReference>
<keyword evidence="2" id="KW-0012">Acyltransferase</keyword>
<dbReference type="RefSeq" id="WP_055000636.1">
    <property type="nucleotide sequence ID" value="NZ_FNKU01000001.1"/>
</dbReference>
<dbReference type="Pfam" id="PF03421">
    <property type="entry name" value="Acetyltransf_14"/>
    <property type="match status" value="1"/>
</dbReference>
<organism evidence="7 9">
    <name type="scientific">Pseudomonas cannabina</name>
    <dbReference type="NCBI Taxonomy" id="86840"/>
    <lineage>
        <taxon>Bacteria</taxon>
        <taxon>Pseudomonadati</taxon>
        <taxon>Pseudomonadota</taxon>
        <taxon>Gammaproteobacteria</taxon>
        <taxon>Pseudomonadales</taxon>
        <taxon>Pseudomonadaceae</taxon>
        <taxon>Pseudomonas</taxon>
    </lineage>
</organism>
<evidence type="ECO:0000313" key="7">
    <source>
        <dbReference type="EMBL" id="KPW70099.1"/>
    </source>
</evidence>
<evidence type="ECO:0000256" key="5">
    <source>
        <dbReference type="ARBA" id="ARBA00048662"/>
    </source>
</evidence>
<evidence type="ECO:0000256" key="4">
    <source>
        <dbReference type="ARBA" id="ARBA00048364"/>
    </source>
</evidence>
<feature type="compositionally biased region" description="Polar residues" evidence="6">
    <location>
        <begin position="70"/>
        <end position="80"/>
    </location>
</feature>
<dbReference type="PATRIC" id="fig|86840.3.peg.4011"/>
<dbReference type="EMBL" id="RBOW01000806">
    <property type="protein sequence ID" value="RMN22196.1"/>
    <property type="molecule type" value="Genomic_DNA"/>
</dbReference>
<dbReference type="AlphaFoldDB" id="A0A0P9ML00"/>
<evidence type="ECO:0000256" key="2">
    <source>
        <dbReference type="ARBA" id="ARBA00023315"/>
    </source>
</evidence>
<accession>A0A0P9ML00</accession>
<comment type="similarity">
    <text evidence="3">Belongs to the acetyltransferase YopJ family.</text>
</comment>
<gene>
    <name evidence="7" type="ORF">ALO81_02860</name>
    <name evidence="8" type="ORF">ALQ64_04061</name>
</gene>
<feature type="region of interest" description="Disordered" evidence="6">
    <location>
        <begin position="69"/>
        <end position="99"/>
    </location>
</feature>
<dbReference type="InterPro" id="IPR005083">
    <property type="entry name" value="YopJ-like"/>
</dbReference>
<comment type="caution">
    <text evidence="7">The sequence shown here is derived from an EMBL/GenBank/DDBJ whole genome shotgun (WGS) entry which is preliminary data.</text>
</comment>
<evidence type="ECO:0000313" key="9">
    <source>
        <dbReference type="Proteomes" id="UP000050564"/>
    </source>
</evidence>
<reference evidence="8 10" key="2">
    <citation type="submission" date="2018-08" db="EMBL/GenBank/DDBJ databases">
        <title>Recombination of ecologically and evolutionarily significant loci maintains genetic cohesion in the Pseudomonas syringae species complex.</title>
        <authorList>
            <person name="Dillon M."/>
            <person name="Thakur S."/>
            <person name="Almeida R.N.D."/>
            <person name="Weir B.S."/>
            <person name="Guttman D.S."/>
        </authorList>
    </citation>
    <scope>NUCLEOTIDE SEQUENCE [LARGE SCALE GENOMIC DNA]</scope>
    <source>
        <strain evidence="8 10">ICMP 2821</strain>
    </source>
</reference>
<evidence type="ECO:0000256" key="6">
    <source>
        <dbReference type="SAM" id="MobiDB-lite"/>
    </source>
</evidence>
<dbReference type="Proteomes" id="UP000050564">
    <property type="component" value="Unassembled WGS sequence"/>
</dbReference>
<dbReference type="GO" id="GO:0016746">
    <property type="term" value="F:acyltransferase activity"/>
    <property type="evidence" value="ECO:0007669"/>
    <property type="project" value="UniProtKB-KW"/>
</dbReference>
<protein>
    <submittedName>
        <fullName evidence="7">HopZ1</fullName>
    </submittedName>
</protein>
<keyword evidence="1" id="KW-0808">Transferase</keyword>
<reference evidence="7 9" key="1">
    <citation type="submission" date="2015-09" db="EMBL/GenBank/DDBJ databases">
        <title>Genome announcement of multiple Pseudomonas syringae strains.</title>
        <authorList>
            <person name="Thakur S."/>
            <person name="Wang P.W."/>
            <person name="Gong Y."/>
            <person name="Weir B.S."/>
            <person name="Guttman D.S."/>
        </authorList>
    </citation>
    <scope>NUCLEOTIDE SEQUENCE [LARGE SCALE GENOMIC DNA]</scope>
    <source>
        <strain evidence="7 9">ICMP2823</strain>
    </source>
</reference>
<proteinExistence type="inferred from homology"/>
<sequence>MKAYGQAAIDRASGKKTSASFAKLDATHLLDMINAENQRNSDLNLRRFGNQTKFIKALKSKGSDSFWAISPQTSDSTGQPASHHVMADVRLHPSRKPTV</sequence>
<evidence type="ECO:0000313" key="10">
    <source>
        <dbReference type="Proteomes" id="UP000281372"/>
    </source>
</evidence>
<evidence type="ECO:0000256" key="3">
    <source>
        <dbReference type="ARBA" id="ARBA00023785"/>
    </source>
</evidence>
<comment type="catalytic activity">
    <reaction evidence="5">
        <text>L-seryl-[protein] + acetyl-CoA = O-acetyl-L-seryl-[protein] + CoA</text>
        <dbReference type="Rhea" id="RHEA:59392"/>
        <dbReference type="Rhea" id="RHEA-COMP:9863"/>
        <dbReference type="Rhea" id="RHEA-COMP:15352"/>
        <dbReference type="ChEBI" id="CHEBI:29999"/>
        <dbReference type="ChEBI" id="CHEBI:57287"/>
        <dbReference type="ChEBI" id="CHEBI:57288"/>
        <dbReference type="ChEBI" id="CHEBI:141128"/>
    </reaction>
    <physiologicalReaction direction="left-to-right" evidence="5">
        <dbReference type="Rhea" id="RHEA:59393"/>
    </physiologicalReaction>
</comment>
<name>A0A0P9ML00_PSECA</name>
<evidence type="ECO:0000256" key="1">
    <source>
        <dbReference type="ARBA" id="ARBA00022679"/>
    </source>
</evidence>